<dbReference type="GO" id="GO:0005975">
    <property type="term" value="P:carbohydrate metabolic process"/>
    <property type="evidence" value="ECO:0007669"/>
    <property type="project" value="InterPro"/>
</dbReference>
<feature type="transmembrane region" description="Helical" evidence="2">
    <location>
        <begin position="1048"/>
        <end position="1072"/>
    </location>
</feature>
<dbReference type="InterPro" id="IPR024705">
    <property type="entry name" value="Ssp411"/>
</dbReference>
<evidence type="ECO:0000256" key="3">
    <source>
        <dbReference type="SAM" id="SignalP"/>
    </source>
</evidence>
<evidence type="ECO:0000313" key="6">
    <source>
        <dbReference type="Proteomes" id="UP000041254"/>
    </source>
</evidence>
<feature type="transmembrane region" description="Helical" evidence="2">
    <location>
        <begin position="885"/>
        <end position="916"/>
    </location>
</feature>
<sequence>MAGGVIRSLLVGHLLFSSLIFISDSSGLGAAAVKAPIPRETDHEEFKYTYSKAEALKGRMPWMDYRASTFAAAAASPRPIFLLLTAPAWCYWCEVYESEDYLFHPMVADTLAQHFHLVYVDADKRADLTKQWLEGGWPSSVILLPPRSDEGGGGVPRRVYGWSGPRPPEQIRGILLKAIDVFERMRHEGQAANDVTTAGNWRQRYVDGHPGDKRPSLEQLEQALTAAAARPLSLPTHAALQAFHERYTSSIPPLFDGQWGGFGNGAKFPHALSVDYSVDMFERVGGRWADVAVGTLMGMYTTMEQMTQGKYNLWDPVEGGFHRYGTTRQWTPPHYEKMLVDNVKMLRTFAHLQHVLAPIKDGLPTSSIPPILNATSPRDAIDAVRSTLDDVVTRTMAFITERWWDSTAGGFFGSMDVNGEDAYYAHTERPSEALPAPRVDPTKYADGNGEAVITMAWLCRHSADMELRQVGCEKALDTLAFIDGDLMTDRGVYHFYAGGRAGGTRGNLADTSAVLLGAIQTLEALESVCGDHPPADLHICTRFQREKPSLLSLIDRLAHVLLSRNYDPLFGGFIDRNPHDADISLFASPGDAISLHKTIEDNGMAAYSCVRLALYHMGGWLGGEEGGVPMWAECLEAGLMTLGLFQESKTYLDDGYYLAKSAQLVLENDLIQTYESVLETTSSISPLMTPSSHWMTSLLLDGRRQPDSVSSPLASPPFERRDTGRRGDGLFYGVHWLIHVLVSVAGAFAAGLFGSVSTCSGSLIVPSMAAVAGMVRIARCSRRVEVWWARYCWPEVLGVSLLFASMGMAYVGAKLTTEPIQANIVDETLALQSEIRLKVAGVLYLVWATLLSLPGLYGTAAYVARRTGRQDLSDLFVLSSMQFDTVVVDTAAGAVLGGLATSLTWTPCIGPFMALIQDTFPTHHSMMVPPPLSTHAAVSLLLVYFAGMALPFLAVATVVHRHVTLSEATHPPSGDHHTDGTEQSVMPSADPPGTQLRSRKPTLASEQDSAAGELKSQHGGDPSTREGSTCEAAQQEQDGDDQAENYTVVGWLLAGRLVPAFLVLASGIYYIAASSSPTLSPFVAKGQVLSWGGSWGVWCGWAERRLVQGVMGGR</sequence>
<dbReference type="STRING" id="1169540.A0A0G4GX53"/>
<feature type="transmembrane region" description="Helical" evidence="2">
    <location>
        <begin position="842"/>
        <end position="864"/>
    </location>
</feature>
<dbReference type="EMBL" id="CDMY01000859">
    <property type="protein sequence ID" value="CEM35642.1"/>
    <property type="molecule type" value="Genomic_DNA"/>
</dbReference>
<name>A0A0G4GX53_VITBC</name>
<keyword evidence="2" id="KW-0472">Membrane</keyword>
<dbReference type="Proteomes" id="UP000041254">
    <property type="component" value="Unassembled WGS sequence"/>
</dbReference>
<dbReference type="InterPro" id="IPR004879">
    <property type="entry name" value="Ssp411-like_TRX"/>
</dbReference>
<dbReference type="InterPro" id="IPR036249">
    <property type="entry name" value="Thioredoxin-like_sf"/>
</dbReference>
<reference evidence="5 6" key="1">
    <citation type="submission" date="2014-11" db="EMBL/GenBank/DDBJ databases">
        <authorList>
            <person name="Zhu J."/>
            <person name="Qi W."/>
            <person name="Song R."/>
        </authorList>
    </citation>
    <scope>NUCLEOTIDE SEQUENCE [LARGE SCALE GENOMIC DNA]</scope>
</reference>
<keyword evidence="2" id="KW-1133">Transmembrane helix</keyword>
<evidence type="ECO:0000259" key="4">
    <source>
        <dbReference type="Pfam" id="PF03190"/>
    </source>
</evidence>
<feature type="region of interest" description="Disordered" evidence="1">
    <location>
        <begin position="967"/>
        <end position="1041"/>
    </location>
</feature>
<gene>
    <name evidence="5" type="ORF">Vbra_887</name>
</gene>
<proteinExistence type="predicted"/>
<dbReference type="SUPFAM" id="SSF52833">
    <property type="entry name" value="Thioredoxin-like"/>
    <property type="match status" value="1"/>
</dbReference>
<feature type="signal peptide" evidence="3">
    <location>
        <begin position="1"/>
        <end position="25"/>
    </location>
</feature>
<feature type="chain" id="PRO_5005190624" description="Spermatogenesis-associated protein 20-like TRX domain-containing protein" evidence="3">
    <location>
        <begin position="26"/>
        <end position="1114"/>
    </location>
</feature>
<dbReference type="VEuPathDB" id="CryptoDB:Vbra_887"/>
<dbReference type="Pfam" id="PF03190">
    <property type="entry name" value="Thioredox_DsbH"/>
    <property type="match status" value="1"/>
</dbReference>
<evidence type="ECO:0000313" key="5">
    <source>
        <dbReference type="EMBL" id="CEM35642.1"/>
    </source>
</evidence>
<keyword evidence="6" id="KW-1185">Reference proteome</keyword>
<keyword evidence="2" id="KW-0812">Transmembrane</keyword>
<feature type="transmembrane region" description="Helical" evidence="2">
    <location>
        <begin position="791"/>
        <end position="813"/>
    </location>
</feature>
<protein>
    <recommendedName>
        <fullName evidence="4">Spermatogenesis-associated protein 20-like TRX domain-containing protein</fullName>
    </recommendedName>
</protein>
<dbReference type="Gene3D" id="3.40.30.10">
    <property type="entry name" value="Glutaredoxin"/>
    <property type="match status" value="1"/>
</dbReference>
<dbReference type="InParanoid" id="A0A0G4GX53"/>
<accession>A0A0G4GX53</accession>
<dbReference type="SUPFAM" id="SSF48208">
    <property type="entry name" value="Six-hairpin glycosidases"/>
    <property type="match status" value="2"/>
</dbReference>
<organism evidence="5 6">
    <name type="scientific">Vitrella brassicaformis (strain CCMP3155)</name>
    <dbReference type="NCBI Taxonomy" id="1169540"/>
    <lineage>
        <taxon>Eukaryota</taxon>
        <taxon>Sar</taxon>
        <taxon>Alveolata</taxon>
        <taxon>Colpodellida</taxon>
        <taxon>Vitrellaceae</taxon>
        <taxon>Vitrella</taxon>
    </lineage>
</organism>
<dbReference type="InterPro" id="IPR008928">
    <property type="entry name" value="6-hairpin_glycosidase_sf"/>
</dbReference>
<feature type="transmembrane region" description="Helical" evidence="2">
    <location>
        <begin position="936"/>
        <end position="959"/>
    </location>
</feature>
<dbReference type="PANTHER" id="PTHR42899:SF1">
    <property type="entry name" value="SPERMATOGENESIS-ASSOCIATED PROTEIN 20"/>
    <property type="match status" value="1"/>
</dbReference>
<dbReference type="AlphaFoldDB" id="A0A0G4GX53"/>
<feature type="domain" description="Spermatogenesis-associated protein 20-like TRX" evidence="4">
    <location>
        <begin position="58"/>
        <end position="146"/>
    </location>
</feature>
<feature type="transmembrane region" description="Helical" evidence="2">
    <location>
        <begin position="730"/>
        <end position="754"/>
    </location>
</feature>
<evidence type="ECO:0000256" key="2">
    <source>
        <dbReference type="SAM" id="Phobius"/>
    </source>
</evidence>
<evidence type="ECO:0000256" key="1">
    <source>
        <dbReference type="SAM" id="MobiDB-lite"/>
    </source>
</evidence>
<dbReference type="PANTHER" id="PTHR42899">
    <property type="entry name" value="SPERMATOGENESIS-ASSOCIATED PROTEIN 20"/>
    <property type="match status" value="1"/>
</dbReference>
<keyword evidence="3" id="KW-0732">Signal</keyword>